<name>A0AAW2EGQ0_9HYME</name>
<comment type="caution">
    <text evidence="1">The sequence shown here is derived from an EMBL/GenBank/DDBJ whole genome shotgun (WGS) entry which is preliminary data.</text>
</comment>
<organism evidence="1 2">
    <name type="scientific">Cardiocondyla obscurior</name>
    <dbReference type="NCBI Taxonomy" id="286306"/>
    <lineage>
        <taxon>Eukaryota</taxon>
        <taxon>Metazoa</taxon>
        <taxon>Ecdysozoa</taxon>
        <taxon>Arthropoda</taxon>
        <taxon>Hexapoda</taxon>
        <taxon>Insecta</taxon>
        <taxon>Pterygota</taxon>
        <taxon>Neoptera</taxon>
        <taxon>Endopterygota</taxon>
        <taxon>Hymenoptera</taxon>
        <taxon>Apocrita</taxon>
        <taxon>Aculeata</taxon>
        <taxon>Formicoidea</taxon>
        <taxon>Formicidae</taxon>
        <taxon>Myrmicinae</taxon>
        <taxon>Cardiocondyla</taxon>
    </lineage>
</organism>
<evidence type="ECO:0000313" key="1">
    <source>
        <dbReference type="EMBL" id="KAL0101474.1"/>
    </source>
</evidence>
<accession>A0AAW2EGQ0</accession>
<dbReference type="Proteomes" id="UP001430953">
    <property type="component" value="Unassembled WGS sequence"/>
</dbReference>
<sequence>MREWHRTTDGLFSFFSLHGAFSSPCPLQSNFIAGRDADDGTTRAARRTRPSAYLLRAERSRWGRGGAHTKRETLLPRWREPRERPVLRMM</sequence>
<evidence type="ECO:0008006" key="3">
    <source>
        <dbReference type="Google" id="ProtNLM"/>
    </source>
</evidence>
<proteinExistence type="predicted"/>
<dbReference type="EMBL" id="JADYXP020000024">
    <property type="protein sequence ID" value="KAL0101474.1"/>
    <property type="molecule type" value="Genomic_DNA"/>
</dbReference>
<evidence type="ECO:0000313" key="2">
    <source>
        <dbReference type="Proteomes" id="UP001430953"/>
    </source>
</evidence>
<protein>
    <recommendedName>
        <fullName evidence="3">Secreted protein</fullName>
    </recommendedName>
</protein>
<dbReference type="AlphaFoldDB" id="A0AAW2EGQ0"/>
<keyword evidence="2" id="KW-1185">Reference proteome</keyword>
<gene>
    <name evidence="1" type="ORF">PUN28_018954</name>
</gene>
<reference evidence="1 2" key="1">
    <citation type="submission" date="2023-03" db="EMBL/GenBank/DDBJ databases">
        <title>High recombination rates correlate with genetic variation in Cardiocondyla obscurior ants.</title>
        <authorList>
            <person name="Errbii M."/>
        </authorList>
    </citation>
    <scope>NUCLEOTIDE SEQUENCE [LARGE SCALE GENOMIC DNA]</scope>
    <source>
        <strain evidence="1">Alpha-2009</strain>
        <tissue evidence="1">Whole body</tissue>
    </source>
</reference>